<accession>A0ABD1EBC8</accession>
<evidence type="ECO:0000313" key="2">
    <source>
        <dbReference type="Proteomes" id="UP001566132"/>
    </source>
</evidence>
<evidence type="ECO:0000313" key="1">
    <source>
        <dbReference type="EMBL" id="KAL1491909.1"/>
    </source>
</evidence>
<reference evidence="1 2" key="1">
    <citation type="submission" date="2024-05" db="EMBL/GenBank/DDBJ databases">
        <title>Genetic variation in Jamaican populations of the coffee berry borer (Hypothenemus hampei).</title>
        <authorList>
            <person name="Errbii M."/>
            <person name="Myrie A."/>
        </authorList>
    </citation>
    <scope>NUCLEOTIDE SEQUENCE [LARGE SCALE GENOMIC DNA]</scope>
    <source>
        <strain evidence="1">JA-Hopewell-2020-01-JO</strain>
        <tissue evidence="1">Whole body</tissue>
    </source>
</reference>
<name>A0ABD1EBC8_HYPHA</name>
<comment type="caution">
    <text evidence="1">The sequence shown here is derived from an EMBL/GenBank/DDBJ whole genome shotgun (WGS) entry which is preliminary data.</text>
</comment>
<keyword evidence="2" id="KW-1185">Reference proteome</keyword>
<gene>
    <name evidence="1" type="ORF">ABEB36_012430</name>
</gene>
<sequence>MGRIYKWKTDYQNWSKETMTAARKKMEIEASTNTTVKKYHLHDAILRRYAKSYFKKNLPVNAGRFRCTFTDKQLENLKLYVEDLNGRAFGLTREQFSTLVYDYADTLKISHRFNSKTKKTGKDFIQNFMRRFNHSLRKPEVTSATRLVTFNRTINLIINLLIKFKV</sequence>
<protein>
    <submittedName>
        <fullName evidence="1">Uncharacterized protein</fullName>
    </submittedName>
</protein>
<dbReference type="AlphaFoldDB" id="A0ABD1EBC8"/>
<proteinExistence type="predicted"/>
<dbReference type="Proteomes" id="UP001566132">
    <property type="component" value="Unassembled WGS sequence"/>
</dbReference>
<organism evidence="1 2">
    <name type="scientific">Hypothenemus hampei</name>
    <name type="common">Coffee berry borer</name>
    <dbReference type="NCBI Taxonomy" id="57062"/>
    <lineage>
        <taxon>Eukaryota</taxon>
        <taxon>Metazoa</taxon>
        <taxon>Ecdysozoa</taxon>
        <taxon>Arthropoda</taxon>
        <taxon>Hexapoda</taxon>
        <taxon>Insecta</taxon>
        <taxon>Pterygota</taxon>
        <taxon>Neoptera</taxon>
        <taxon>Endopterygota</taxon>
        <taxon>Coleoptera</taxon>
        <taxon>Polyphaga</taxon>
        <taxon>Cucujiformia</taxon>
        <taxon>Curculionidae</taxon>
        <taxon>Scolytinae</taxon>
        <taxon>Hypothenemus</taxon>
    </lineage>
</organism>
<dbReference type="EMBL" id="JBDJPC010000009">
    <property type="protein sequence ID" value="KAL1491909.1"/>
    <property type="molecule type" value="Genomic_DNA"/>
</dbReference>